<proteinExistence type="predicted"/>
<dbReference type="InterPro" id="IPR005358">
    <property type="entry name" value="Puta_zinc/iron-chelating_dom"/>
</dbReference>
<name>X1CGT3_9ZZZZ</name>
<dbReference type="AlphaFoldDB" id="X1CGT3"/>
<gene>
    <name evidence="1" type="ORF">S01H4_59208</name>
</gene>
<comment type="caution">
    <text evidence="1">The sequence shown here is derived from an EMBL/GenBank/DDBJ whole genome shotgun (WGS) entry which is preliminary data.</text>
</comment>
<evidence type="ECO:0000313" key="1">
    <source>
        <dbReference type="EMBL" id="GAH06862.1"/>
    </source>
</evidence>
<dbReference type="Pfam" id="PF03692">
    <property type="entry name" value="CxxCxxCC"/>
    <property type="match status" value="1"/>
</dbReference>
<dbReference type="EMBL" id="BART01034691">
    <property type="protein sequence ID" value="GAH06862.1"/>
    <property type="molecule type" value="Genomic_DNA"/>
</dbReference>
<sequence length="184" mass="20559">MMVEALASLSRIHRVIDAETLTLEMHLGVPVCIPNCGKCCETVLAHRIEADFAISCMIGEGKFHQMVSRCEGWLLERHKEAQIYEGPLVGIVRTQIAEEWHKITNLPCLFLESDKSCLIYSGRPLVCRAFGVTHMPGPTPDFCPRPLGVGESHLRRGYVDSQQLQQKVKTLLAELSDKEWATSG</sequence>
<protein>
    <recommendedName>
        <fullName evidence="2">Zinc/iron-chelating domain-containing protein</fullName>
    </recommendedName>
</protein>
<organism evidence="1">
    <name type="scientific">marine sediment metagenome</name>
    <dbReference type="NCBI Taxonomy" id="412755"/>
    <lineage>
        <taxon>unclassified sequences</taxon>
        <taxon>metagenomes</taxon>
        <taxon>ecological metagenomes</taxon>
    </lineage>
</organism>
<accession>X1CGT3</accession>
<evidence type="ECO:0008006" key="2">
    <source>
        <dbReference type="Google" id="ProtNLM"/>
    </source>
</evidence>
<feature type="non-terminal residue" evidence="1">
    <location>
        <position position="184"/>
    </location>
</feature>
<reference evidence="1" key="1">
    <citation type="journal article" date="2014" name="Front. Microbiol.">
        <title>High frequency of phylogenetically diverse reductive dehalogenase-homologous genes in deep subseafloor sedimentary metagenomes.</title>
        <authorList>
            <person name="Kawai M."/>
            <person name="Futagami T."/>
            <person name="Toyoda A."/>
            <person name="Takaki Y."/>
            <person name="Nishi S."/>
            <person name="Hori S."/>
            <person name="Arai W."/>
            <person name="Tsubouchi T."/>
            <person name="Morono Y."/>
            <person name="Uchiyama I."/>
            <person name="Ito T."/>
            <person name="Fujiyama A."/>
            <person name="Inagaki F."/>
            <person name="Takami H."/>
        </authorList>
    </citation>
    <scope>NUCLEOTIDE SEQUENCE</scope>
    <source>
        <strain evidence="1">Expedition CK06-06</strain>
    </source>
</reference>